<gene>
    <name evidence="1" type="ORF">RG47T_4513</name>
</gene>
<dbReference type="OrthoDB" id="714262at2"/>
<proteinExistence type="predicted"/>
<dbReference type="RefSeq" id="WP_074491752.1">
    <property type="nucleotide sequence ID" value="NZ_MPPL01000001.1"/>
</dbReference>
<organism evidence="1 2">
    <name type="scientific">Mucilaginibacter polytrichastri</name>
    <dbReference type="NCBI Taxonomy" id="1302689"/>
    <lineage>
        <taxon>Bacteria</taxon>
        <taxon>Pseudomonadati</taxon>
        <taxon>Bacteroidota</taxon>
        <taxon>Sphingobacteriia</taxon>
        <taxon>Sphingobacteriales</taxon>
        <taxon>Sphingobacteriaceae</taxon>
        <taxon>Mucilaginibacter</taxon>
    </lineage>
</organism>
<name>A0A1Q6A4W0_9SPHI</name>
<dbReference type="STRING" id="1302689.RG47T_4513"/>
<dbReference type="EMBL" id="MPPL01000001">
    <property type="protein sequence ID" value="OKS89033.1"/>
    <property type="molecule type" value="Genomic_DNA"/>
</dbReference>
<protein>
    <submittedName>
        <fullName evidence="1">Uncharacterized protein</fullName>
    </submittedName>
</protein>
<reference evidence="1 2" key="1">
    <citation type="submission" date="2016-11" db="EMBL/GenBank/DDBJ databases">
        <title>Whole Genome Sequencing of Mucilaginibacter polytrichastri RG4-7(T) isolated from the moss sample.</title>
        <authorList>
            <person name="Li Y."/>
        </authorList>
    </citation>
    <scope>NUCLEOTIDE SEQUENCE [LARGE SCALE GENOMIC DNA]</scope>
    <source>
        <strain evidence="1 2">RG4-7</strain>
    </source>
</reference>
<dbReference type="Proteomes" id="UP000186720">
    <property type="component" value="Unassembled WGS sequence"/>
</dbReference>
<accession>A0A1Q6A4W0</accession>
<comment type="caution">
    <text evidence="1">The sequence shown here is derived from an EMBL/GenBank/DDBJ whole genome shotgun (WGS) entry which is preliminary data.</text>
</comment>
<sequence>MISTACKFSFGAVSKSWFIYFFLFGVVLNASAQQKPVDGVVFDKDSKERIARVNIINTRTKESLYNNLQAEFHLNVKTGDRLIFSKVNYANDTVTVKTLGSILVYLKATSIMLNQVDIHDTLKTPQERLAATKRDYTKIYGSIGDRDILSFSPGGGAGISIDALWNIFSRSGRNAEHLKTVIERDYHENVIDYRFNKTLVANVTGLKEPKLAEFMQRYRPGYYMVVTASDYDFIASIKANYHRYMRNPTRRYTLPPLPHIAADSAK</sequence>
<evidence type="ECO:0000313" key="1">
    <source>
        <dbReference type="EMBL" id="OKS89033.1"/>
    </source>
</evidence>
<evidence type="ECO:0000313" key="2">
    <source>
        <dbReference type="Proteomes" id="UP000186720"/>
    </source>
</evidence>
<keyword evidence="2" id="KW-1185">Reference proteome</keyword>
<dbReference type="AlphaFoldDB" id="A0A1Q6A4W0"/>